<dbReference type="Proteomes" id="UP001501343">
    <property type="component" value="Unassembled WGS sequence"/>
</dbReference>
<comment type="caution">
    <text evidence="2">The sequence shown here is derived from an EMBL/GenBank/DDBJ whole genome shotgun (WGS) entry which is preliminary data.</text>
</comment>
<organism evidence="2 3">
    <name type="scientific">Microbacterium aoyamense</name>
    <dbReference type="NCBI Taxonomy" id="344166"/>
    <lineage>
        <taxon>Bacteria</taxon>
        <taxon>Bacillati</taxon>
        <taxon>Actinomycetota</taxon>
        <taxon>Actinomycetes</taxon>
        <taxon>Micrococcales</taxon>
        <taxon>Microbacteriaceae</taxon>
        <taxon>Microbacterium</taxon>
    </lineage>
</organism>
<dbReference type="InterPro" id="IPR010496">
    <property type="entry name" value="AL/BT2_dom"/>
</dbReference>
<evidence type="ECO:0000259" key="1">
    <source>
        <dbReference type="Pfam" id="PF06439"/>
    </source>
</evidence>
<dbReference type="RefSeq" id="WP_248145657.1">
    <property type="nucleotide sequence ID" value="NZ_BAAAOF010000002.1"/>
</dbReference>
<accession>A0ABP5ANC8</accession>
<evidence type="ECO:0000313" key="2">
    <source>
        <dbReference type="EMBL" id="GAA1917803.1"/>
    </source>
</evidence>
<dbReference type="Gene3D" id="2.60.120.560">
    <property type="entry name" value="Exo-inulinase, domain 1"/>
    <property type="match status" value="1"/>
</dbReference>
<proteinExistence type="predicted"/>
<protein>
    <submittedName>
        <fullName evidence="2">DUF1080 domain-containing protein</fullName>
    </submittedName>
</protein>
<evidence type="ECO:0000313" key="3">
    <source>
        <dbReference type="Proteomes" id="UP001501343"/>
    </source>
</evidence>
<name>A0ABP5ANC8_9MICO</name>
<reference evidence="3" key="1">
    <citation type="journal article" date="2019" name="Int. J. Syst. Evol. Microbiol.">
        <title>The Global Catalogue of Microorganisms (GCM) 10K type strain sequencing project: providing services to taxonomists for standard genome sequencing and annotation.</title>
        <authorList>
            <consortium name="The Broad Institute Genomics Platform"/>
            <consortium name="The Broad Institute Genome Sequencing Center for Infectious Disease"/>
            <person name="Wu L."/>
            <person name="Ma J."/>
        </authorList>
    </citation>
    <scope>NUCLEOTIDE SEQUENCE [LARGE SCALE GENOMIC DNA]</scope>
    <source>
        <strain evidence="3">JCM 14900</strain>
    </source>
</reference>
<sequence>MIADLDALPDISDETGYRPLFKPDSLMGWTAIPRVYGDLYPGGPPMSEVFAQRGVTPVEDPEAHLPRWTLSDGVLTGGQSEPGSGYGGYLISDADFGDFDFAVEVRPDWPADTGVMLRRRRDDWAGFQVLVDHRPSGSIGGFFGNGLASFSAVPFSIDARTDETGRPLGLRADAPETSLEPVTPDKIARLSLAGSVEDFLDAWRWKGWNELRVRCVGGDLPVITTWVNGNLTAQLDTATLDSPLYDATAVARHLGARGHIAFEVHDNDAALGTSRWAPGAVCRWRGMRIREY</sequence>
<keyword evidence="3" id="KW-1185">Reference proteome</keyword>
<feature type="domain" description="3-keto-alpha-glucoside-1,2-lyase/3-keto-2-hydroxy-glucal hydratase" evidence="1">
    <location>
        <begin position="56"/>
        <end position="268"/>
    </location>
</feature>
<dbReference type="Pfam" id="PF06439">
    <property type="entry name" value="3keto-disac_hyd"/>
    <property type="match status" value="1"/>
</dbReference>
<dbReference type="EMBL" id="BAAAOF010000002">
    <property type="protein sequence ID" value="GAA1917803.1"/>
    <property type="molecule type" value="Genomic_DNA"/>
</dbReference>
<gene>
    <name evidence="2" type="ORF">GCM10009775_07880</name>
</gene>